<evidence type="ECO:0000256" key="12">
    <source>
        <dbReference type="ARBA" id="ARBA00023239"/>
    </source>
</evidence>
<comment type="catalytic activity">
    <reaction evidence="15 17 19">
        <text>(6S)-NADHX + ADP = AMP + phosphate + NADH + H(+)</text>
        <dbReference type="Rhea" id="RHEA:32223"/>
        <dbReference type="ChEBI" id="CHEBI:15378"/>
        <dbReference type="ChEBI" id="CHEBI:43474"/>
        <dbReference type="ChEBI" id="CHEBI:57945"/>
        <dbReference type="ChEBI" id="CHEBI:64074"/>
        <dbReference type="ChEBI" id="CHEBI:456215"/>
        <dbReference type="ChEBI" id="CHEBI:456216"/>
        <dbReference type="EC" id="4.2.1.136"/>
    </reaction>
</comment>
<feature type="binding site" evidence="18">
    <location>
        <begin position="66"/>
        <end position="70"/>
    </location>
    <ligand>
        <name>(6S)-NADPHX</name>
        <dbReference type="ChEBI" id="CHEBI:64076"/>
    </ligand>
</feature>
<dbReference type="Pfam" id="PF03853">
    <property type="entry name" value="YjeF_N"/>
    <property type="match status" value="1"/>
</dbReference>
<evidence type="ECO:0000256" key="3">
    <source>
        <dbReference type="ARBA" id="ARBA00006001"/>
    </source>
</evidence>
<dbReference type="PROSITE" id="PS51385">
    <property type="entry name" value="YJEF_N"/>
    <property type="match status" value="1"/>
</dbReference>
<dbReference type="InterPro" id="IPR000631">
    <property type="entry name" value="CARKD"/>
</dbReference>
<keyword evidence="13" id="KW-0511">Multifunctional enzyme</keyword>
<dbReference type="NCBIfam" id="TIGR00197">
    <property type="entry name" value="yjeF_nterm"/>
    <property type="match status" value="1"/>
</dbReference>
<feature type="binding site" evidence="18">
    <location>
        <position position="129"/>
    </location>
    <ligand>
        <name>K(+)</name>
        <dbReference type="ChEBI" id="CHEBI:29103"/>
    </ligand>
</feature>
<evidence type="ECO:0000256" key="6">
    <source>
        <dbReference type="ARBA" id="ARBA00022741"/>
    </source>
</evidence>
<comment type="similarity">
    <text evidence="18">Belongs to the NnrE/AIBP family.</text>
</comment>
<feature type="binding site" evidence="17">
    <location>
        <position position="439"/>
    </location>
    <ligand>
        <name>(6S)-NADPHX</name>
        <dbReference type="ChEBI" id="CHEBI:64076"/>
    </ligand>
</feature>
<evidence type="ECO:0000313" key="23">
    <source>
        <dbReference type="Proteomes" id="UP000647183"/>
    </source>
</evidence>
<comment type="function">
    <text evidence="17">Catalyzes the dehydration of the S-form of NAD(P)HX at the expense of ADP, which is converted to AMP. Together with NAD(P)HX epimerase, which catalyzes the epimerization of the S- and R-forms, the enzyme allows the repair of both epimers of NAD(P)HX, a damaged form of NAD(P)H that is a result of enzymatic or heat-dependent hydration.</text>
</comment>
<dbReference type="CDD" id="cd01171">
    <property type="entry name" value="YXKO-related"/>
    <property type="match status" value="1"/>
</dbReference>
<dbReference type="EMBL" id="JACSQJ010000005">
    <property type="protein sequence ID" value="MBD7988409.1"/>
    <property type="molecule type" value="Genomic_DNA"/>
</dbReference>
<comment type="catalytic activity">
    <reaction evidence="16 17 19">
        <text>(6S)-NADPHX + ADP = AMP + phosphate + NADPH + H(+)</text>
        <dbReference type="Rhea" id="RHEA:32235"/>
        <dbReference type="ChEBI" id="CHEBI:15378"/>
        <dbReference type="ChEBI" id="CHEBI:43474"/>
        <dbReference type="ChEBI" id="CHEBI:57783"/>
        <dbReference type="ChEBI" id="CHEBI:64076"/>
        <dbReference type="ChEBI" id="CHEBI:456215"/>
        <dbReference type="ChEBI" id="CHEBI:456216"/>
        <dbReference type="EC" id="4.2.1.136"/>
    </reaction>
</comment>
<dbReference type="PANTHER" id="PTHR12592:SF0">
    <property type="entry name" value="ATP-DEPENDENT (S)-NAD(P)H-HYDRATE DEHYDRATASE"/>
    <property type="match status" value="1"/>
</dbReference>
<feature type="binding site" evidence="18">
    <location>
        <position position="165"/>
    </location>
    <ligand>
        <name>K(+)</name>
        <dbReference type="ChEBI" id="CHEBI:29103"/>
    </ligand>
</feature>
<dbReference type="HAMAP" id="MF_01965">
    <property type="entry name" value="NADHX_dehydratase"/>
    <property type="match status" value="1"/>
</dbReference>
<feature type="binding site" evidence="17">
    <location>
        <position position="438"/>
    </location>
    <ligand>
        <name>AMP</name>
        <dbReference type="ChEBI" id="CHEBI:456215"/>
    </ligand>
</feature>
<evidence type="ECO:0000256" key="18">
    <source>
        <dbReference type="HAMAP-Rule" id="MF_01966"/>
    </source>
</evidence>
<evidence type="ECO:0000256" key="11">
    <source>
        <dbReference type="ARBA" id="ARBA00023235"/>
    </source>
</evidence>
<reference evidence="22 23" key="1">
    <citation type="submission" date="2020-08" db="EMBL/GenBank/DDBJ databases">
        <title>A Genomic Blueprint of the Chicken Gut Microbiome.</title>
        <authorList>
            <person name="Gilroy R."/>
            <person name="Ravi A."/>
            <person name="Getino M."/>
            <person name="Pursley I."/>
            <person name="Horton D.L."/>
            <person name="Alikhan N.-F."/>
            <person name="Baker D."/>
            <person name="Gharbi K."/>
            <person name="Hall N."/>
            <person name="Watson M."/>
            <person name="Adriaenssens E.M."/>
            <person name="Foster-Nyarko E."/>
            <person name="Jarju S."/>
            <person name="Secka A."/>
            <person name="Antonio M."/>
            <person name="Oren A."/>
            <person name="Chaudhuri R."/>
            <person name="La Ragione R.M."/>
            <person name="Hildebrand F."/>
            <person name="Pallen M.J."/>
        </authorList>
    </citation>
    <scope>NUCLEOTIDE SEQUENCE [LARGE SCALE GENOMIC DNA]</scope>
    <source>
        <strain evidence="22 23">Sa2BVA3</strain>
    </source>
</reference>
<feature type="domain" description="YjeF C-terminal" evidence="20">
    <location>
        <begin position="229"/>
        <end position="498"/>
    </location>
</feature>
<dbReference type="InterPro" id="IPR036652">
    <property type="entry name" value="YjeF_N_dom_sf"/>
</dbReference>
<comment type="similarity">
    <text evidence="3 19">In the N-terminal section; belongs to the NnrE/AIBP family.</text>
</comment>
<evidence type="ECO:0000256" key="14">
    <source>
        <dbReference type="ARBA" id="ARBA00025153"/>
    </source>
</evidence>
<dbReference type="InterPro" id="IPR029056">
    <property type="entry name" value="Ribokinase-like"/>
</dbReference>
<evidence type="ECO:0000256" key="10">
    <source>
        <dbReference type="ARBA" id="ARBA00023027"/>
    </source>
</evidence>
<keyword evidence="11 18" id="KW-0413">Isomerase</keyword>
<keyword evidence="6 17" id="KW-0547">Nucleotide-binding</keyword>
<dbReference type="PANTHER" id="PTHR12592">
    <property type="entry name" value="ATP-DEPENDENT (S)-NAD(P)H-HYDRATE DEHYDRATASE FAMILY MEMBER"/>
    <property type="match status" value="1"/>
</dbReference>
<comment type="cofactor">
    <cofactor evidence="17">
        <name>Mg(2+)</name>
        <dbReference type="ChEBI" id="CHEBI:18420"/>
    </cofactor>
</comment>
<evidence type="ECO:0000256" key="17">
    <source>
        <dbReference type="HAMAP-Rule" id="MF_01965"/>
    </source>
</evidence>
<comment type="function">
    <text evidence="18">Catalyzes the epimerization of the S- and R-forms of NAD(P)HX, a damaged form of NAD(P)H that is a result of enzymatic or heat-dependent hydration. This is a prerequisite for the S-specific NAD(P)H-hydrate dehydratase to allow the repair of both epimers of NAD(P)HX.</text>
</comment>
<gene>
    <name evidence="17" type="primary">nnrD</name>
    <name evidence="18" type="synonym">nnrE</name>
    <name evidence="22" type="ORF">H9645_10255</name>
</gene>
<feature type="binding site" evidence="18">
    <location>
        <position position="67"/>
    </location>
    <ligand>
        <name>K(+)</name>
        <dbReference type="ChEBI" id="CHEBI:29103"/>
    </ligand>
</feature>
<evidence type="ECO:0000256" key="15">
    <source>
        <dbReference type="ARBA" id="ARBA00048238"/>
    </source>
</evidence>
<comment type="caution">
    <text evidence="22">The sequence shown here is derived from an EMBL/GenBank/DDBJ whole genome shotgun (WGS) entry which is preliminary data.</text>
</comment>
<evidence type="ECO:0000313" key="22">
    <source>
        <dbReference type="EMBL" id="MBD7988409.1"/>
    </source>
</evidence>
<comment type="function">
    <text evidence="14 19">Bifunctional enzyme that catalyzes the epimerization of the S- and R-forms of NAD(P)HX and the dehydration of the S-form of NAD(P)HX at the expense of ADP, which is converted to AMP. This allows the repair of both epimers of NAD(P)HX, a damaged form of NAD(P)H that is a result of enzymatic or heat-dependent hydration.</text>
</comment>
<comment type="cofactor">
    <cofactor evidence="18 19">
        <name>K(+)</name>
        <dbReference type="ChEBI" id="CHEBI:29103"/>
    </cofactor>
    <text evidence="18 19">Binds 1 potassium ion per subunit.</text>
</comment>
<protein>
    <recommendedName>
        <fullName evidence="19">Bifunctional NAD(P)H-hydrate repair enzyme</fullName>
    </recommendedName>
    <alternativeName>
        <fullName evidence="19">Nicotinamide nucleotide repair protein</fullName>
    </alternativeName>
    <domain>
        <recommendedName>
            <fullName evidence="19">ADP-dependent (S)-NAD(P)H-hydrate dehydratase</fullName>
            <ecNumber evidence="19">4.2.1.136</ecNumber>
        </recommendedName>
        <alternativeName>
            <fullName evidence="19">ADP-dependent NAD(P)HX dehydratase</fullName>
        </alternativeName>
    </domain>
    <domain>
        <recommendedName>
            <fullName evidence="19">NAD(P)H-hydrate epimerase</fullName>
            <ecNumber evidence="19">5.1.99.6</ecNumber>
        </recommendedName>
    </domain>
</protein>
<comment type="similarity">
    <text evidence="17">Belongs to the NnrD/CARKD family.</text>
</comment>
<keyword evidence="7 17" id="KW-0067">ATP-binding</keyword>
<keyword evidence="23" id="KW-1185">Reference proteome</keyword>
<evidence type="ECO:0000256" key="5">
    <source>
        <dbReference type="ARBA" id="ARBA00022723"/>
    </source>
</evidence>
<evidence type="ECO:0000259" key="21">
    <source>
        <dbReference type="PROSITE" id="PS51385"/>
    </source>
</evidence>
<dbReference type="EC" id="4.2.1.136" evidence="19"/>
<dbReference type="Gene3D" id="3.40.1190.20">
    <property type="match status" value="1"/>
</dbReference>
<feature type="binding site" evidence="17">
    <location>
        <position position="264"/>
    </location>
    <ligand>
        <name>(6S)-NADPHX</name>
        <dbReference type="ChEBI" id="CHEBI:64076"/>
    </ligand>
</feature>
<dbReference type="SUPFAM" id="SSF53613">
    <property type="entry name" value="Ribokinase-like"/>
    <property type="match status" value="1"/>
</dbReference>
<dbReference type="Gene3D" id="3.40.50.10260">
    <property type="entry name" value="YjeF N-terminal domain"/>
    <property type="match status" value="1"/>
</dbReference>
<dbReference type="HAMAP" id="MF_01966">
    <property type="entry name" value="NADHX_epimerase"/>
    <property type="match status" value="1"/>
</dbReference>
<evidence type="ECO:0000256" key="19">
    <source>
        <dbReference type="PIRNR" id="PIRNR017184"/>
    </source>
</evidence>
<comment type="catalytic activity">
    <reaction evidence="1 18 19">
        <text>(6R)-NADHX = (6S)-NADHX</text>
        <dbReference type="Rhea" id="RHEA:32215"/>
        <dbReference type="ChEBI" id="CHEBI:64074"/>
        <dbReference type="ChEBI" id="CHEBI:64075"/>
        <dbReference type="EC" id="5.1.99.6"/>
    </reaction>
</comment>
<evidence type="ECO:0000256" key="7">
    <source>
        <dbReference type="ARBA" id="ARBA00022840"/>
    </source>
</evidence>
<feature type="binding site" evidence="18">
    <location>
        <begin position="133"/>
        <end position="139"/>
    </location>
    <ligand>
        <name>(6S)-NADPHX</name>
        <dbReference type="ChEBI" id="CHEBI:64076"/>
    </ligand>
</feature>
<accession>A0ABR8ULE3</accession>
<evidence type="ECO:0000256" key="4">
    <source>
        <dbReference type="ARBA" id="ARBA00009524"/>
    </source>
</evidence>
<dbReference type="EC" id="5.1.99.6" evidence="19"/>
<name>A0ABR8ULE3_9GAMM</name>
<keyword evidence="12 17" id="KW-0456">Lyase</keyword>
<feature type="binding site" evidence="17">
    <location>
        <position position="325"/>
    </location>
    <ligand>
        <name>(6S)-NADPHX</name>
        <dbReference type="ChEBI" id="CHEBI:64076"/>
    </ligand>
</feature>
<evidence type="ECO:0000256" key="8">
    <source>
        <dbReference type="ARBA" id="ARBA00022857"/>
    </source>
</evidence>
<keyword evidence="5 18" id="KW-0479">Metal-binding</keyword>
<dbReference type="Pfam" id="PF01256">
    <property type="entry name" value="Carb_kinase"/>
    <property type="match status" value="1"/>
</dbReference>
<evidence type="ECO:0000256" key="9">
    <source>
        <dbReference type="ARBA" id="ARBA00022958"/>
    </source>
</evidence>
<feature type="domain" description="YjeF N-terminal" evidence="21">
    <location>
        <begin position="18"/>
        <end position="219"/>
    </location>
</feature>
<dbReference type="NCBIfam" id="TIGR00196">
    <property type="entry name" value="yjeF_cterm"/>
    <property type="match status" value="1"/>
</dbReference>
<evidence type="ECO:0000256" key="1">
    <source>
        <dbReference type="ARBA" id="ARBA00000013"/>
    </source>
</evidence>
<comment type="similarity">
    <text evidence="4 19">In the C-terminal section; belongs to the NnrD/CARKD family.</text>
</comment>
<keyword evidence="9 18" id="KW-0630">Potassium</keyword>
<dbReference type="PROSITE" id="PS51383">
    <property type="entry name" value="YJEF_C_3"/>
    <property type="match status" value="1"/>
</dbReference>
<dbReference type="InterPro" id="IPR030677">
    <property type="entry name" value="Nnr"/>
</dbReference>
<evidence type="ECO:0000256" key="13">
    <source>
        <dbReference type="ARBA" id="ARBA00023268"/>
    </source>
</evidence>
<comment type="subunit">
    <text evidence="17">Homotetramer.</text>
</comment>
<evidence type="ECO:0000256" key="16">
    <source>
        <dbReference type="ARBA" id="ARBA00049209"/>
    </source>
</evidence>
<keyword evidence="8 17" id="KW-0521">NADP</keyword>
<dbReference type="Proteomes" id="UP000647183">
    <property type="component" value="Unassembled WGS sequence"/>
</dbReference>
<feature type="binding site" evidence="17">
    <location>
        <position position="372"/>
    </location>
    <ligand>
        <name>(6S)-NADPHX</name>
        <dbReference type="ChEBI" id="CHEBI:64076"/>
    </ligand>
</feature>
<feature type="binding site" evidence="18">
    <location>
        <position position="162"/>
    </location>
    <ligand>
        <name>(6S)-NADPHX</name>
        <dbReference type="ChEBI" id="CHEBI:64076"/>
    </ligand>
</feature>
<feature type="binding site" evidence="17">
    <location>
        <begin position="409"/>
        <end position="413"/>
    </location>
    <ligand>
        <name>AMP</name>
        <dbReference type="ChEBI" id="CHEBI:456215"/>
    </ligand>
</feature>
<sequence>MHAPRADATTPLYDIAGVRRAEAQAIAALGGDGFELMRRAGAAGWRVLLEHWPQARRIVVACGPGNNGGDGYVLALHALQAGREVRALHAEGHPPRSVLARRACAAFVDAGGVALAADAALPDCDLVVDAMFGIGFDGRADDAASAMLAALAGCGVDVLALDVPSGVDASNGSVPGIAVRATRTLQFIADHAGLATGAALDHVGALAMAPLELPGGSFEGVRPVAWRVRAAALDALLPRRARTAHKGGAGHVLVAGGNHGMGGAALLAAEAALRAGAGLVSVATRAAHVAPLLARTPEAMAHAIEDPEDLVRLSAPADVCAIGPGLGRDAWAAGMLRAAINRAHALVVDADALNLLATSPRGLPADTVLTPHPGEAARLLGRSTAEVQHDRLAAAHALCLRFGCVVVLKGAGSVVAAPDGQAWIVDAGNPGMAVGGMGDALTGIIAALRAQGLPAAEAAVAGALQHAVAGDRAAETGGMRGLLPSDLIAALRQPGGTP</sequence>
<dbReference type="InterPro" id="IPR004443">
    <property type="entry name" value="YjeF_N_dom"/>
</dbReference>
<dbReference type="RefSeq" id="WP_191729602.1">
    <property type="nucleotide sequence ID" value="NZ_JACSQJ010000005.1"/>
</dbReference>
<evidence type="ECO:0000256" key="2">
    <source>
        <dbReference type="ARBA" id="ARBA00000909"/>
    </source>
</evidence>
<proteinExistence type="inferred from homology"/>
<comment type="catalytic activity">
    <reaction evidence="2 18 19">
        <text>(6R)-NADPHX = (6S)-NADPHX</text>
        <dbReference type="Rhea" id="RHEA:32227"/>
        <dbReference type="ChEBI" id="CHEBI:64076"/>
        <dbReference type="ChEBI" id="CHEBI:64077"/>
        <dbReference type="EC" id="5.1.99.6"/>
    </reaction>
</comment>
<keyword evidence="10 17" id="KW-0520">NAD</keyword>
<dbReference type="SUPFAM" id="SSF64153">
    <property type="entry name" value="YjeF N-terminal domain-like"/>
    <property type="match status" value="1"/>
</dbReference>
<organism evidence="22 23">
    <name type="scientific">Luteimonas colneyensis</name>
    <dbReference type="NCBI Taxonomy" id="2762230"/>
    <lineage>
        <taxon>Bacteria</taxon>
        <taxon>Pseudomonadati</taxon>
        <taxon>Pseudomonadota</taxon>
        <taxon>Gammaproteobacteria</taxon>
        <taxon>Lysobacterales</taxon>
        <taxon>Lysobacteraceae</taxon>
        <taxon>Luteimonas</taxon>
    </lineage>
</organism>
<comment type="caution">
    <text evidence="18">Lacks conserved residue(s) required for the propagation of feature annotation.</text>
</comment>
<dbReference type="PIRSF" id="PIRSF017184">
    <property type="entry name" value="Nnr"/>
    <property type="match status" value="1"/>
</dbReference>
<evidence type="ECO:0000259" key="20">
    <source>
        <dbReference type="PROSITE" id="PS51383"/>
    </source>
</evidence>